<gene>
    <name evidence="3" type="ORF">NDO55_05590</name>
</gene>
<evidence type="ECO:0000256" key="1">
    <source>
        <dbReference type="SAM" id="MobiDB-lite"/>
    </source>
</evidence>
<dbReference type="AlphaFoldDB" id="A0A9X2J3H1"/>
<feature type="region of interest" description="Disordered" evidence="1">
    <location>
        <begin position="26"/>
        <end position="88"/>
    </location>
</feature>
<evidence type="ECO:0000313" key="3">
    <source>
        <dbReference type="EMBL" id="MCM8557291.1"/>
    </source>
</evidence>
<sequence length="88" mass="9673">MSMLIAATLAIASPFALTSVALVGDEVKSSQDRRAAADPDDDDEAREREKAAKNKARRSDREDNRTRDCRRDPMSGRCNLYSSPLMAG</sequence>
<comment type="caution">
    <text evidence="3">The sequence shown here is derived from an EMBL/GenBank/DDBJ whole genome shotgun (WGS) entry which is preliminary data.</text>
</comment>
<proteinExistence type="predicted"/>
<dbReference type="Proteomes" id="UP001155128">
    <property type="component" value="Unassembled WGS sequence"/>
</dbReference>
<dbReference type="RefSeq" id="WP_252113237.1">
    <property type="nucleotide sequence ID" value="NZ_JAMSHT010000001.1"/>
</dbReference>
<reference evidence="3" key="1">
    <citation type="submission" date="2022-06" db="EMBL/GenBank/DDBJ databases">
        <title>Sphingomicrobium sedimins sp. nov., a marine bacterium isolated from tidal flat.</title>
        <authorList>
            <person name="Kim C.-H."/>
            <person name="Yoo Y."/>
            <person name="Kim J.-J."/>
        </authorList>
    </citation>
    <scope>NUCLEOTIDE SEQUENCE</scope>
    <source>
        <strain evidence="3">GRR-S6-50</strain>
    </source>
</reference>
<feature type="chain" id="PRO_5040859463" evidence="2">
    <location>
        <begin position="19"/>
        <end position="88"/>
    </location>
</feature>
<protein>
    <submittedName>
        <fullName evidence="3">Uncharacterized protein</fullName>
    </submittedName>
</protein>
<keyword evidence="4" id="KW-1185">Reference proteome</keyword>
<keyword evidence="2" id="KW-0732">Signal</keyword>
<dbReference type="EMBL" id="JAMSHT010000001">
    <property type="protein sequence ID" value="MCM8557291.1"/>
    <property type="molecule type" value="Genomic_DNA"/>
</dbReference>
<feature type="signal peptide" evidence="2">
    <location>
        <begin position="1"/>
        <end position="18"/>
    </location>
</feature>
<name>A0A9X2J3H1_9SPHN</name>
<evidence type="ECO:0000256" key="2">
    <source>
        <dbReference type="SAM" id="SignalP"/>
    </source>
</evidence>
<accession>A0A9X2J3H1</accession>
<feature type="compositionally biased region" description="Basic and acidic residues" evidence="1">
    <location>
        <begin position="26"/>
        <end position="37"/>
    </location>
</feature>
<organism evidence="3 4">
    <name type="scientific">Sphingomicrobium sediminis</name>
    <dbReference type="NCBI Taxonomy" id="2950949"/>
    <lineage>
        <taxon>Bacteria</taxon>
        <taxon>Pseudomonadati</taxon>
        <taxon>Pseudomonadota</taxon>
        <taxon>Alphaproteobacteria</taxon>
        <taxon>Sphingomonadales</taxon>
        <taxon>Sphingomonadaceae</taxon>
        <taxon>Sphingomicrobium</taxon>
    </lineage>
</organism>
<feature type="compositionally biased region" description="Basic and acidic residues" evidence="1">
    <location>
        <begin position="45"/>
        <end position="74"/>
    </location>
</feature>
<evidence type="ECO:0000313" key="4">
    <source>
        <dbReference type="Proteomes" id="UP001155128"/>
    </source>
</evidence>